<dbReference type="InterPro" id="IPR018655">
    <property type="entry name" value="DUF2086"/>
</dbReference>
<dbReference type="RefSeq" id="WP_285673855.1">
    <property type="nucleotide sequence ID" value="NZ_BSYI01000042.1"/>
</dbReference>
<sequence length="234" mass="25413">MDDQTAPLAAIDWDRARSDLDETGAAEIGPVLAPENCAALAAVFDDERHFRARIDMARHGFGRGVYKYFAEPLPEPVAALRQALYPPLARIAADWAARLGDAPPPPSLEALTRACRAAGQDRPTPLLLRYGPGDYNCLHRDLYGAVAFPLQAVVMLSRPEDFAGGAFAVVENRPRLQSRVTVRQPARGHAVVFATARKPRRTARGWSASTLRHGVSEVTAGQRTTLGIIFHDAA</sequence>
<organism evidence="3 4">
    <name type="scientific">Paralimibaculum aggregatum</name>
    <dbReference type="NCBI Taxonomy" id="3036245"/>
    <lineage>
        <taxon>Bacteria</taxon>
        <taxon>Pseudomonadati</taxon>
        <taxon>Pseudomonadota</taxon>
        <taxon>Alphaproteobacteria</taxon>
        <taxon>Rhodobacterales</taxon>
        <taxon>Paracoccaceae</taxon>
        <taxon>Paralimibaculum</taxon>
    </lineage>
</organism>
<keyword evidence="1" id="KW-0408">Iron</keyword>
<proteinExistence type="inferred from homology"/>
<reference evidence="3 4" key="1">
    <citation type="submission" date="2023-04" db="EMBL/GenBank/DDBJ databases">
        <title>Marinoamorphus aggregata gen. nov., sp. Nov., isolate from tissue of brittle star Ophioplocus japonicus.</title>
        <authorList>
            <person name="Kawano K."/>
            <person name="Sawayama S."/>
            <person name="Nakagawa S."/>
        </authorList>
    </citation>
    <scope>NUCLEOTIDE SEQUENCE [LARGE SCALE GENOMIC DNA]</scope>
    <source>
        <strain evidence="3 4">NKW23</strain>
    </source>
</reference>
<dbReference type="Proteomes" id="UP001239909">
    <property type="component" value="Unassembled WGS sequence"/>
</dbReference>
<evidence type="ECO:0000256" key="1">
    <source>
        <dbReference type="RuleBase" id="RU003682"/>
    </source>
</evidence>
<dbReference type="InterPro" id="IPR005123">
    <property type="entry name" value="Oxoglu/Fe-dep_dioxygenase_dom"/>
</dbReference>
<evidence type="ECO:0000313" key="4">
    <source>
        <dbReference type="Proteomes" id="UP001239909"/>
    </source>
</evidence>
<comment type="similarity">
    <text evidence="1">Belongs to the iron/ascorbate-dependent oxidoreductase family.</text>
</comment>
<dbReference type="PROSITE" id="PS51471">
    <property type="entry name" value="FE2OG_OXY"/>
    <property type="match status" value="1"/>
</dbReference>
<name>A0ABQ6LNG0_9RHOB</name>
<evidence type="ECO:0000313" key="3">
    <source>
        <dbReference type="EMBL" id="GMG84754.1"/>
    </source>
</evidence>
<accession>A0ABQ6LNG0</accession>
<gene>
    <name evidence="3" type="ORF">LNKW23_39700</name>
</gene>
<feature type="domain" description="Fe2OG dioxygenase" evidence="2">
    <location>
        <begin position="121"/>
        <end position="233"/>
    </location>
</feature>
<keyword evidence="4" id="KW-1185">Reference proteome</keyword>
<dbReference type="Gene3D" id="2.60.120.620">
    <property type="entry name" value="q2cbj1_9rhob like domain"/>
    <property type="match status" value="1"/>
</dbReference>
<dbReference type="Pfam" id="PF09859">
    <property type="entry name" value="Oxygenase-NA"/>
    <property type="match status" value="1"/>
</dbReference>
<dbReference type="EMBL" id="BSYI01000042">
    <property type="protein sequence ID" value="GMG84754.1"/>
    <property type="molecule type" value="Genomic_DNA"/>
</dbReference>
<protein>
    <submittedName>
        <fullName evidence="3">2OG-Fe(II) oxygenase</fullName>
    </submittedName>
</protein>
<evidence type="ECO:0000259" key="2">
    <source>
        <dbReference type="PROSITE" id="PS51471"/>
    </source>
</evidence>
<keyword evidence="1" id="KW-0479">Metal-binding</keyword>
<keyword evidence="1" id="KW-0560">Oxidoreductase</keyword>
<comment type="caution">
    <text evidence="3">The sequence shown here is derived from an EMBL/GenBank/DDBJ whole genome shotgun (WGS) entry which is preliminary data.</text>
</comment>